<dbReference type="GO" id="GO:0019563">
    <property type="term" value="P:glycerol catabolic process"/>
    <property type="evidence" value="ECO:0007669"/>
    <property type="project" value="TreeGrafter"/>
</dbReference>
<dbReference type="Pfam" id="PF02782">
    <property type="entry name" value="FGGY_C"/>
    <property type="match status" value="1"/>
</dbReference>
<sequence length="483" mass="53964">MPEKYLLAIDQSTQGTKAILFDHQKQIFWKTALSHKQLVNNQGWVSHDLDEIKNNLKKLFKSALEQVSADQIEGLAITNQRESAAAWSKRTGEPLCNTIVWQDNRVQKLIKRISYKELQEEVKNLTGLALSPYFTGAKWGWMLLNEPRVIQANQNNDLCLGTMDSWLIYQLTNGKSFKTEPSNACRTQLMNIHTGQWDEKLSEIFGVDLNSLPQIVDSNAHFGDTDLFGLLPHPIPILSVLGDSQAALYAHGCFNTGDFKVTFGTGSSVMLNIGNKLPKDINNKLNTSIAWSLNGKTSYVIEGNINYAGACITWLKDNIKLIKTPEETGDLALTANPEDHTILIPAFAGLGAPYWKPDMKAAFVGMTATTSKKELVRATLNSLVYQIADILAEFQKLSPQLNNEIHTDGGMIYNQYLMQYLSNITQRTVKISNISELSALGSAMNAFQDMSGSKSSASYSPRMKKDVALNYLDEWHNWIEKMS</sequence>
<dbReference type="PANTHER" id="PTHR10196:SF69">
    <property type="entry name" value="GLYCEROL KINASE"/>
    <property type="match status" value="1"/>
</dbReference>
<comment type="similarity">
    <text evidence="1">Belongs to the FGGY kinase family.</text>
</comment>
<dbReference type="GO" id="GO:0005524">
    <property type="term" value="F:ATP binding"/>
    <property type="evidence" value="ECO:0007669"/>
    <property type="project" value="UniProtKB-KW"/>
</dbReference>
<dbReference type="PANTHER" id="PTHR10196">
    <property type="entry name" value="SUGAR KINASE"/>
    <property type="match status" value="1"/>
</dbReference>
<dbReference type="GO" id="GO:0004370">
    <property type="term" value="F:glycerol kinase activity"/>
    <property type="evidence" value="ECO:0007669"/>
    <property type="project" value="TreeGrafter"/>
</dbReference>
<dbReference type="SUPFAM" id="SSF53067">
    <property type="entry name" value="Actin-like ATPase domain"/>
    <property type="match status" value="2"/>
</dbReference>
<dbReference type="CDD" id="cd07769">
    <property type="entry name" value="ASKHA_NBD_FGGY_GK"/>
    <property type="match status" value="1"/>
</dbReference>
<evidence type="ECO:0000259" key="7">
    <source>
        <dbReference type="Pfam" id="PF02782"/>
    </source>
</evidence>
<evidence type="ECO:0000259" key="6">
    <source>
        <dbReference type="Pfam" id="PF00370"/>
    </source>
</evidence>
<dbReference type="InterPro" id="IPR043129">
    <property type="entry name" value="ATPase_NBD"/>
</dbReference>
<dbReference type="GO" id="GO:0005829">
    <property type="term" value="C:cytosol"/>
    <property type="evidence" value="ECO:0007669"/>
    <property type="project" value="TreeGrafter"/>
</dbReference>
<keyword evidence="5" id="KW-0067">ATP-binding</keyword>
<keyword evidence="4 8" id="KW-0418">Kinase</keyword>
<dbReference type="Pfam" id="PF00370">
    <property type="entry name" value="FGGY_N"/>
    <property type="match status" value="1"/>
</dbReference>
<name>A0A120DHY5_9LACO</name>
<evidence type="ECO:0000256" key="2">
    <source>
        <dbReference type="ARBA" id="ARBA00022679"/>
    </source>
</evidence>
<accession>A0A120DHY5</accession>
<feature type="domain" description="Carbohydrate kinase FGGY N-terminal" evidence="6">
    <location>
        <begin position="5"/>
        <end position="248"/>
    </location>
</feature>
<reference evidence="8 9" key="1">
    <citation type="journal article" date="2016" name="Microbiology (Mosc.)">
        <title>Comparison of Lactobacillus crispatus isolates from Lactobacillus-dominated vaginal microbiomes with isolates from microbiomes containing bacterial vaginosis-associated bacteria.</title>
        <authorList>
            <person name="Abdelmaksoud A.A."/>
            <person name="Koparde V.N."/>
            <person name="Sheth N.U."/>
            <person name="Serrano M.G."/>
            <person name="Glascock A.L."/>
            <person name="Fettweis J.M."/>
            <person name="Strauss Iii J.F."/>
            <person name="Buck G.A."/>
            <person name="Jefferson K.K."/>
        </authorList>
    </citation>
    <scope>NUCLEOTIDE SEQUENCE [LARGE SCALE GENOMIC DNA]</scope>
    <source>
        <strain evidence="8 9">VMC3</strain>
    </source>
</reference>
<dbReference type="Proteomes" id="UP000067598">
    <property type="component" value="Unassembled WGS sequence"/>
</dbReference>
<dbReference type="AlphaFoldDB" id="A0A120DHY5"/>
<dbReference type="InterPro" id="IPR000577">
    <property type="entry name" value="Carb_kinase_FGGY"/>
</dbReference>
<evidence type="ECO:0000256" key="4">
    <source>
        <dbReference type="ARBA" id="ARBA00022777"/>
    </source>
</evidence>
<dbReference type="RefSeq" id="WP_060462387.1">
    <property type="nucleotide sequence ID" value="NZ_AP025162.1"/>
</dbReference>
<evidence type="ECO:0000256" key="1">
    <source>
        <dbReference type="ARBA" id="ARBA00009156"/>
    </source>
</evidence>
<organism evidence="8 9">
    <name type="scientific">Lactobacillus crispatus</name>
    <dbReference type="NCBI Taxonomy" id="47770"/>
    <lineage>
        <taxon>Bacteria</taxon>
        <taxon>Bacillati</taxon>
        <taxon>Bacillota</taxon>
        <taxon>Bacilli</taxon>
        <taxon>Lactobacillales</taxon>
        <taxon>Lactobacillaceae</taxon>
        <taxon>Lactobacillus</taxon>
    </lineage>
</organism>
<evidence type="ECO:0000313" key="8">
    <source>
        <dbReference type="EMBL" id="KWU03181.1"/>
    </source>
</evidence>
<evidence type="ECO:0000256" key="5">
    <source>
        <dbReference type="ARBA" id="ARBA00022840"/>
    </source>
</evidence>
<dbReference type="PIRSF" id="PIRSF000538">
    <property type="entry name" value="GlpK"/>
    <property type="match status" value="1"/>
</dbReference>
<dbReference type="InterPro" id="IPR018485">
    <property type="entry name" value="FGGY_C"/>
</dbReference>
<dbReference type="InterPro" id="IPR018484">
    <property type="entry name" value="FGGY_N"/>
</dbReference>
<keyword evidence="2" id="KW-0808">Transferase</keyword>
<dbReference type="EMBL" id="LJGP01000038">
    <property type="protein sequence ID" value="KWU03181.1"/>
    <property type="molecule type" value="Genomic_DNA"/>
</dbReference>
<evidence type="ECO:0000256" key="3">
    <source>
        <dbReference type="ARBA" id="ARBA00022741"/>
    </source>
</evidence>
<dbReference type="Gene3D" id="3.30.420.40">
    <property type="match status" value="2"/>
</dbReference>
<feature type="domain" description="Carbohydrate kinase FGGY C-terminal" evidence="7">
    <location>
        <begin position="261"/>
        <end position="447"/>
    </location>
</feature>
<protein>
    <submittedName>
        <fullName evidence="8">Glycerol kinase</fullName>
    </submittedName>
</protein>
<proteinExistence type="inferred from homology"/>
<comment type="caution">
    <text evidence="8">The sequence shown here is derived from an EMBL/GenBank/DDBJ whole genome shotgun (WGS) entry which is preliminary data.</text>
</comment>
<gene>
    <name evidence="8" type="ORF">AEL95_08640</name>
</gene>
<keyword evidence="3" id="KW-0547">Nucleotide-binding</keyword>
<dbReference type="PATRIC" id="fig|47770.28.peg.1203"/>
<evidence type="ECO:0000313" key="9">
    <source>
        <dbReference type="Proteomes" id="UP000067598"/>
    </source>
</evidence>